<keyword evidence="3" id="KW-1185">Reference proteome</keyword>
<feature type="signal peptide" evidence="1">
    <location>
        <begin position="1"/>
        <end position="18"/>
    </location>
</feature>
<evidence type="ECO:0008006" key="4">
    <source>
        <dbReference type="Google" id="ProtNLM"/>
    </source>
</evidence>
<feature type="chain" id="PRO_5005819210" description="Secreted protein" evidence="1">
    <location>
        <begin position="19"/>
        <end position="71"/>
    </location>
</feature>
<gene>
    <name evidence="2" type="ORF">ACN38_g12230</name>
</gene>
<comment type="caution">
    <text evidence="2">The sequence shown here is derived from an EMBL/GenBank/DDBJ whole genome shotgun (WGS) entry which is preliminary data.</text>
</comment>
<evidence type="ECO:0000256" key="1">
    <source>
        <dbReference type="SAM" id="SignalP"/>
    </source>
</evidence>
<evidence type="ECO:0000313" key="2">
    <source>
        <dbReference type="EMBL" id="KOS36996.1"/>
    </source>
</evidence>
<keyword evidence="1" id="KW-0732">Signal</keyword>
<reference evidence="2 3" key="1">
    <citation type="submission" date="2015-08" db="EMBL/GenBank/DDBJ databases">
        <title>Genome sequencing of Penicillium nordicum.</title>
        <authorList>
            <person name="Nguyen H.D."/>
            <person name="Seifert K.A."/>
        </authorList>
    </citation>
    <scope>NUCLEOTIDE SEQUENCE [LARGE SCALE GENOMIC DNA]</scope>
    <source>
        <strain evidence="2 3">DAOMC 185683</strain>
    </source>
</reference>
<evidence type="ECO:0000313" key="3">
    <source>
        <dbReference type="Proteomes" id="UP000037696"/>
    </source>
</evidence>
<proteinExistence type="predicted"/>
<dbReference type="AlphaFoldDB" id="A0A0M8NPY7"/>
<dbReference type="EMBL" id="LHQQ01000366">
    <property type="protein sequence ID" value="KOS36996.1"/>
    <property type="molecule type" value="Genomic_DNA"/>
</dbReference>
<organism evidence="2 3">
    <name type="scientific">Penicillium nordicum</name>
    <dbReference type="NCBI Taxonomy" id="229535"/>
    <lineage>
        <taxon>Eukaryota</taxon>
        <taxon>Fungi</taxon>
        <taxon>Dikarya</taxon>
        <taxon>Ascomycota</taxon>
        <taxon>Pezizomycotina</taxon>
        <taxon>Eurotiomycetes</taxon>
        <taxon>Eurotiomycetidae</taxon>
        <taxon>Eurotiales</taxon>
        <taxon>Aspergillaceae</taxon>
        <taxon>Penicillium</taxon>
    </lineage>
</organism>
<accession>A0A0M8NPY7</accession>
<protein>
    <recommendedName>
        <fullName evidence="4">Secreted protein</fullName>
    </recommendedName>
</protein>
<sequence length="71" mass="8090">MVLDFLCHFLAFHFRLSAQSLSLLTEHYISTQICPGARSDLLTKDSFTPQLAARRSANFLQIQLRFTSDSL</sequence>
<dbReference type="Proteomes" id="UP000037696">
    <property type="component" value="Unassembled WGS sequence"/>
</dbReference>
<name>A0A0M8NPY7_9EURO</name>